<reference evidence="2 3" key="1">
    <citation type="submission" date="2019-10" db="EMBL/GenBank/DDBJ databases">
        <title>Nonomuraea sp. nov., isolated from Phyllanthus amarus.</title>
        <authorList>
            <person name="Klykleung N."/>
            <person name="Tanasupawat S."/>
        </authorList>
    </citation>
    <scope>NUCLEOTIDE SEQUENCE [LARGE SCALE GENOMIC DNA]</scope>
    <source>
        <strain evidence="2 3">CR1-09</strain>
    </source>
</reference>
<feature type="domain" description="Carrier" evidence="1">
    <location>
        <begin position="3"/>
        <end position="82"/>
    </location>
</feature>
<name>A0A5N6BCN7_9ACTN</name>
<accession>A0A5N6BCN7</accession>
<keyword evidence="3" id="KW-1185">Reference proteome</keyword>
<sequence length="88" mass="9640">MKQLTVAKLRTIVDACVGTDGSTTRVDDSVLDTRWDELGLDSLAVYEVVTRLQDELGVKISDDDIDTFSTPRLMLDSINGRLVELAGP</sequence>
<dbReference type="SUPFAM" id="SSF47336">
    <property type="entry name" value="ACP-like"/>
    <property type="match status" value="1"/>
</dbReference>
<gene>
    <name evidence="2" type="ORF">FH610_036670</name>
</gene>
<dbReference type="InterPro" id="IPR036736">
    <property type="entry name" value="ACP-like_sf"/>
</dbReference>
<comment type="caution">
    <text evidence="2">The sequence shown here is derived from an EMBL/GenBank/DDBJ whole genome shotgun (WGS) entry which is preliminary data.</text>
</comment>
<organism evidence="2 3">
    <name type="scientific">Microbispora catharanthi</name>
    <dbReference type="NCBI Taxonomy" id="1712871"/>
    <lineage>
        <taxon>Bacteria</taxon>
        <taxon>Bacillati</taxon>
        <taxon>Actinomycetota</taxon>
        <taxon>Actinomycetes</taxon>
        <taxon>Streptosporangiales</taxon>
        <taxon>Streptosporangiaceae</taxon>
        <taxon>Microbispora</taxon>
    </lineage>
</organism>
<dbReference type="InterPro" id="IPR009081">
    <property type="entry name" value="PP-bd_ACP"/>
</dbReference>
<evidence type="ECO:0000313" key="3">
    <source>
        <dbReference type="Proteomes" id="UP000313066"/>
    </source>
</evidence>
<evidence type="ECO:0000259" key="1">
    <source>
        <dbReference type="PROSITE" id="PS50075"/>
    </source>
</evidence>
<proteinExistence type="predicted"/>
<dbReference type="Pfam" id="PF00550">
    <property type="entry name" value="PP-binding"/>
    <property type="match status" value="1"/>
</dbReference>
<dbReference type="RefSeq" id="WP_041952854.1">
    <property type="nucleotide sequence ID" value="NZ_VDMA02000028.1"/>
</dbReference>
<dbReference type="Proteomes" id="UP000313066">
    <property type="component" value="Unassembled WGS sequence"/>
</dbReference>
<dbReference type="PROSITE" id="PS50075">
    <property type="entry name" value="CARRIER"/>
    <property type="match status" value="1"/>
</dbReference>
<evidence type="ECO:0000313" key="2">
    <source>
        <dbReference type="EMBL" id="KAB8178306.1"/>
    </source>
</evidence>
<dbReference type="AlphaFoldDB" id="A0A5N6BCN7"/>
<protein>
    <submittedName>
        <fullName evidence="2">Actinorhodin polyketide synthase</fullName>
    </submittedName>
</protein>
<dbReference type="EMBL" id="VDMA02000028">
    <property type="protein sequence ID" value="KAB8178306.1"/>
    <property type="molecule type" value="Genomic_DNA"/>
</dbReference>
<dbReference type="Gene3D" id="1.10.1200.10">
    <property type="entry name" value="ACP-like"/>
    <property type="match status" value="1"/>
</dbReference>